<dbReference type="InterPro" id="IPR000618">
    <property type="entry name" value="Insect_cuticle"/>
</dbReference>
<feature type="region of interest" description="Disordered" evidence="1">
    <location>
        <begin position="195"/>
        <end position="214"/>
    </location>
</feature>
<feature type="chain" id="PRO_5013040453" evidence="2">
    <location>
        <begin position="25"/>
        <end position="306"/>
    </location>
</feature>
<dbReference type="STRING" id="568069.A0A1J1INX3"/>
<dbReference type="AlphaFoldDB" id="A0A1J1INX3"/>
<sequence length="306" mass="33877">MFQNVLLQILCVVFFIGLFGNINGEQKETSQAIDHPNKNEYSSTLVGSDKHKYGYELKENKHFHHTTTEEDGVRLGCYGYVLFGKKYSTQYVADDQGYRPVFTHDPITVYPKSGGERKASFVGDFNEDEQRSQNIRYFFPDGCKGSDINVLPMPPPFVFKETEIPVSPPKEETKLITEEAFPPINVVVPPFVPIEPPTTTPKPPPPPTTRPPPPPVVVTSAPLFTKVPASLISKNINQNCCCSDDDSIPKLVLKAPMKSLGKSSDSCEKYVKLIIPVEGLNPDSLKSLTKGSDTSEIIKSVLQSLS</sequence>
<name>A0A1J1INX3_9DIPT</name>
<accession>A0A1J1INX3</accession>
<evidence type="ECO:0000256" key="2">
    <source>
        <dbReference type="SAM" id="SignalP"/>
    </source>
</evidence>
<evidence type="ECO:0000313" key="3">
    <source>
        <dbReference type="EMBL" id="CRL01931.1"/>
    </source>
</evidence>
<dbReference type="Pfam" id="PF00379">
    <property type="entry name" value="Chitin_bind_4"/>
    <property type="match status" value="1"/>
</dbReference>
<feature type="signal peptide" evidence="2">
    <location>
        <begin position="1"/>
        <end position="24"/>
    </location>
</feature>
<dbReference type="Proteomes" id="UP000183832">
    <property type="component" value="Unassembled WGS sequence"/>
</dbReference>
<reference evidence="3 4" key="1">
    <citation type="submission" date="2015-04" db="EMBL/GenBank/DDBJ databases">
        <authorList>
            <person name="Syromyatnikov M.Y."/>
            <person name="Popov V.N."/>
        </authorList>
    </citation>
    <scope>NUCLEOTIDE SEQUENCE [LARGE SCALE GENOMIC DNA]</scope>
</reference>
<organism evidence="3 4">
    <name type="scientific">Clunio marinus</name>
    <dbReference type="NCBI Taxonomy" id="568069"/>
    <lineage>
        <taxon>Eukaryota</taxon>
        <taxon>Metazoa</taxon>
        <taxon>Ecdysozoa</taxon>
        <taxon>Arthropoda</taxon>
        <taxon>Hexapoda</taxon>
        <taxon>Insecta</taxon>
        <taxon>Pterygota</taxon>
        <taxon>Neoptera</taxon>
        <taxon>Endopterygota</taxon>
        <taxon>Diptera</taxon>
        <taxon>Nematocera</taxon>
        <taxon>Chironomoidea</taxon>
        <taxon>Chironomidae</taxon>
        <taxon>Clunio</taxon>
    </lineage>
</organism>
<gene>
    <name evidence="3" type="ORF">CLUMA_CG015311</name>
</gene>
<keyword evidence="4" id="KW-1185">Reference proteome</keyword>
<keyword evidence="2" id="KW-0732">Signal</keyword>
<proteinExistence type="predicted"/>
<protein>
    <submittedName>
        <fullName evidence="3">CLUMA_CG015311, isoform A</fullName>
    </submittedName>
</protein>
<dbReference type="EMBL" id="CVRI01000057">
    <property type="protein sequence ID" value="CRL01931.1"/>
    <property type="molecule type" value="Genomic_DNA"/>
</dbReference>
<dbReference type="OrthoDB" id="6750008at2759"/>
<evidence type="ECO:0000313" key="4">
    <source>
        <dbReference type="Proteomes" id="UP000183832"/>
    </source>
</evidence>
<evidence type="ECO:0000256" key="1">
    <source>
        <dbReference type="SAM" id="MobiDB-lite"/>
    </source>
</evidence>